<dbReference type="Proteomes" id="UP001642464">
    <property type="component" value="Unassembled WGS sequence"/>
</dbReference>
<feature type="transmembrane region" description="Helical" evidence="3">
    <location>
        <begin position="734"/>
        <end position="756"/>
    </location>
</feature>
<evidence type="ECO:0000313" key="5">
    <source>
        <dbReference type="Proteomes" id="UP001642464"/>
    </source>
</evidence>
<feature type="coiled-coil region" evidence="1">
    <location>
        <begin position="169"/>
        <end position="203"/>
    </location>
</feature>
<evidence type="ECO:0000256" key="1">
    <source>
        <dbReference type="SAM" id="Coils"/>
    </source>
</evidence>
<feature type="transmembrane region" description="Helical" evidence="3">
    <location>
        <begin position="904"/>
        <end position="924"/>
    </location>
</feature>
<feature type="transmembrane region" description="Helical" evidence="3">
    <location>
        <begin position="863"/>
        <end position="883"/>
    </location>
</feature>
<feature type="compositionally biased region" description="Basic and acidic residues" evidence="2">
    <location>
        <begin position="1"/>
        <end position="36"/>
    </location>
</feature>
<evidence type="ECO:0000313" key="4">
    <source>
        <dbReference type="EMBL" id="CAK8988060.1"/>
    </source>
</evidence>
<keyword evidence="3" id="KW-0812">Transmembrane</keyword>
<feature type="compositionally biased region" description="Basic and acidic residues" evidence="2">
    <location>
        <begin position="48"/>
        <end position="91"/>
    </location>
</feature>
<organism evidence="4 5">
    <name type="scientific">Durusdinium trenchii</name>
    <dbReference type="NCBI Taxonomy" id="1381693"/>
    <lineage>
        <taxon>Eukaryota</taxon>
        <taxon>Sar</taxon>
        <taxon>Alveolata</taxon>
        <taxon>Dinophyceae</taxon>
        <taxon>Suessiales</taxon>
        <taxon>Symbiodiniaceae</taxon>
        <taxon>Durusdinium</taxon>
    </lineage>
</organism>
<comment type="caution">
    <text evidence="4">The sequence shown here is derived from an EMBL/GenBank/DDBJ whole genome shotgun (WGS) entry which is preliminary data.</text>
</comment>
<gene>
    <name evidence="4" type="ORF">SCF082_LOCUS1233</name>
</gene>
<feature type="transmembrane region" description="Helical" evidence="3">
    <location>
        <begin position="691"/>
        <end position="714"/>
    </location>
</feature>
<dbReference type="PANTHER" id="PTHR23302:SF43">
    <property type="entry name" value="TMC DOMAIN-CONTAINING PROTEIN"/>
    <property type="match status" value="1"/>
</dbReference>
<keyword evidence="3" id="KW-0472">Membrane</keyword>
<dbReference type="InterPro" id="IPR038900">
    <property type="entry name" value="TMC"/>
</dbReference>
<sequence>MGKGSEKGKGFDAAESEQKGSKGSKGEKGKDSKGGKGDAPSKGTPKGKGKEKGEKGKALEIGTERPEVDGDAAPDKGKGGKGKDLKGKAKGKGKELAKGLLEEIEGQEPPVPDDFEDTLMQVLQERRRAMYPHLQVKHVFDAVDSALLPHYEGLVRRLAGRIQDCEGKCFKAERQHKAWMEEMQELGQEVAELQKRVQDERERGNQLSTVAANNSLRLMTGKAIPKGQLNAIKLVGAGGLDVNIQNLEKDIGKLDIDIGTARFKTLQAIINSIYWRFLPQTRDIKFIASHYGEACGAFFRFHSTLLLISVITLVCYAPLLIMQIADKSSEIGQNWCGSSGYFKLPCEFLFGGFRAVNSTMTENWTTVLDVTVENANQELLFSMEADSFNSMIQECPVVRHVRDCRVHSVYAGFMTNTSAPSAYDLFTSSWSSSPYNINQDYVIFAGYPDLLNSNQPWTCTQSSVVSDVGYPSNCGVAYGTFGDQVPVHQDWFVIPGNGSAVNGISYGASLQVFSGSTCPVQRQEDIEDLALGRKRLTEPSGRDVLLAIRYFACTFGGAALVLIFVLTRWRAAEVVFSIERLTEEVSPIRWSRWVLGLWDFRLRTADQKELWGQALANLLRAEYEAETYAQREGNKTRWQRWLITFKRFTGVTLNIAVIFGSWVAIAYSLVEKPTIQVFLESITDQEPLRSILATIGAFAPNLVIAAVGQVLPTITKTLTEFEAWDPASRARHNLWRLFVGKVLNATVFIALNVELLNDKPMILKSRFLATRDCVNFACAEDQAGMQVVSLTNSELVFAMLKPFTKLAKAGVMHLTGISKLCKKSGQEEEKARKPRFQWPMFDIADASVDTVYLQLLIWFSQLFMPFVAALTPFLLWLHFKWLSIQLKFLTSRPFVSDSSRLRVALQRVLCCGAMLYCLGVLFFLNTSFPHEPNCGPFDSHQTPGHMIFDLEFGLKTYLEAVMDLTVRIWLLVFMVLVFGVIWLCLRIFMAGRTNYRVLETMAANSQRQVDTLQKEMQRMEEKADIYKKRIQWIEKHYRSVK</sequence>
<accession>A0ABP0HCV8</accession>
<feature type="transmembrane region" description="Helical" evidence="3">
    <location>
        <begin position="648"/>
        <end position="670"/>
    </location>
</feature>
<feature type="transmembrane region" description="Helical" evidence="3">
    <location>
        <begin position="544"/>
        <end position="566"/>
    </location>
</feature>
<reference evidence="4 5" key="1">
    <citation type="submission" date="2024-02" db="EMBL/GenBank/DDBJ databases">
        <authorList>
            <person name="Chen Y."/>
            <person name="Shah S."/>
            <person name="Dougan E. K."/>
            <person name="Thang M."/>
            <person name="Chan C."/>
        </authorList>
    </citation>
    <scope>NUCLEOTIDE SEQUENCE [LARGE SCALE GENOMIC DNA]</scope>
</reference>
<keyword evidence="1" id="KW-0175">Coiled coil</keyword>
<dbReference type="EMBL" id="CAXAMM010000581">
    <property type="protein sequence ID" value="CAK8988060.1"/>
    <property type="molecule type" value="Genomic_DNA"/>
</dbReference>
<evidence type="ECO:0000256" key="3">
    <source>
        <dbReference type="SAM" id="Phobius"/>
    </source>
</evidence>
<feature type="region of interest" description="Disordered" evidence="2">
    <location>
        <begin position="1"/>
        <end position="91"/>
    </location>
</feature>
<keyword evidence="5" id="KW-1185">Reference proteome</keyword>
<evidence type="ECO:0000256" key="2">
    <source>
        <dbReference type="SAM" id="MobiDB-lite"/>
    </source>
</evidence>
<name>A0ABP0HCV8_9DINO</name>
<proteinExistence type="predicted"/>
<keyword evidence="3" id="KW-1133">Transmembrane helix</keyword>
<protein>
    <submittedName>
        <fullName evidence="4">Uncharacterized protein</fullName>
    </submittedName>
</protein>
<dbReference type="PANTHER" id="PTHR23302">
    <property type="entry name" value="TRANSMEMBRANE CHANNEL-RELATED"/>
    <property type="match status" value="1"/>
</dbReference>
<feature type="coiled-coil region" evidence="1">
    <location>
        <begin position="995"/>
        <end position="1036"/>
    </location>
</feature>
<feature type="transmembrane region" description="Helical" evidence="3">
    <location>
        <begin position="968"/>
        <end position="988"/>
    </location>
</feature>